<keyword evidence="1" id="KW-0472">Membrane</keyword>
<dbReference type="InterPro" id="IPR012859">
    <property type="entry name" value="Pilin_N_archaeal"/>
</dbReference>
<dbReference type="OrthoDB" id="112390at2157"/>
<evidence type="ECO:0000259" key="2">
    <source>
        <dbReference type="Pfam" id="PF07790"/>
    </source>
</evidence>
<dbReference type="EMBL" id="CP002117">
    <property type="protein sequence ID" value="ADN37205.1"/>
    <property type="molecule type" value="Genomic_DNA"/>
</dbReference>
<evidence type="ECO:0000313" key="4">
    <source>
        <dbReference type="Proteomes" id="UP000006565"/>
    </source>
</evidence>
<dbReference type="GeneID" id="25395029"/>
<dbReference type="AlphaFoldDB" id="E1REG2"/>
<dbReference type="HOGENOM" id="CLU_103618_0_0_2"/>
<evidence type="ECO:0000313" key="3">
    <source>
        <dbReference type="EMBL" id="ADN37205.1"/>
    </source>
</evidence>
<gene>
    <name evidence="3" type="ordered locus">Mpet_2461</name>
</gene>
<sequence precursor="true">MSENNSAVSPVIGVMLMLVVTIVIAAVVSAFSGGFIDGQTKAPQANVKGTFSISGGMTITNAGGDSLATKDLIFTIRDGPTFGPNLESSTAQTLDMSTIMVDTDRSQTYEDGEPQPMLTTWGVYFMVSFNPGDTVTIEPEDCTCNILQPNVAPTDFEEYHDGYTYEGTQAAAWAHCIRNQDSIGKSFILEVSDTEGHLISKSDVLITV</sequence>
<feature type="domain" description="Archaeal Type IV pilin N-terminal" evidence="2">
    <location>
        <begin position="6"/>
        <end position="76"/>
    </location>
</feature>
<name>E1REG2_METP4</name>
<dbReference type="NCBIfam" id="TIGR02537">
    <property type="entry name" value="arch_flag_Nterm"/>
    <property type="match status" value="1"/>
</dbReference>
<reference evidence="3 4" key="1">
    <citation type="journal article" date="2010" name="Stand. Genomic Sci.">
        <title>Complete genome sequence of Methanoplanus petrolearius type strain (SEBR 4847).</title>
        <authorList>
            <person name="Brambilla E."/>
            <person name="Djao O.D."/>
            <person name="Daligault H."/>
            <person name="Lapidus A."/>
            <person name="Lucas S."/>
            <person name="Hammon N."/>
            <person name="Nolan M."/>
            <person name="Tice H."/>
            <person name="Cheng J.F."/>
            <person name="Han C."/>
            <person name="Tapia R."/>
            <person name="Goodwin L."/>
            <person name="Pitluck S."/>
            <person name="Liolios K."/>
            <person name="Ivanova N."/>
            <person name="Mavromatis K."/>
            <person name="Mikhailova N."/>
            <person name="Pati A."/>
            <person name="Chen A."/>
            <person name="Palaniappan K."/>
            <person name="Land M."/>
            <person name="Hauser L."/>
            <person name="Chang Y.J."/>
            <person name="Jeffries C.D."/>
            <person name="Rohde M."/>
            <person name="Spring S."/>
            <person name="Sikorski J."/>
            <person name="Goker M."/>
            <person name="Woyke T."/>
            <person name="Bristow J."/>
            <person name="Eisen J.A."/>
            <person name="Markowitz V."/>
            <person name="Hugenholtz P."/>
            <person name="Kyrpides N.C."/>
            <person name="Klenk H.P."/>
        </authorList>
    </citation>
    <scope>NUCLEOTIDE SEQUENCE [LARGE SCALE GENOMIC DNA]</scope>
    <source>
        <strain evidence="4">DSM 11571 / OCM 486 / SEBR 4847</strain>
    </source>
</reference>
<dbReference type="RefSeq" id="WP_013330382.1">
    <property type="nucleotide sequence ID" value="NC_014507.1"/>
</dbReference>
<evidence type="ECO:0000256" key="1">
    <source>
        <dbReference type="SAM" id="Phobius"/>
    </source>
</evidence>
<accession>E1REG2</accession>
<dbReference type="KEGG" id="mpi:Mpet_2461"/>
<dbReference type="Pfam" id="PF07790">
    <property type="entry name" value="Pilin_N"/>
    <property type="match status" value="1"/>
</dbReference>
<keyword evidence="4" id="KW-1185">Reference proteome</keyword>
<dbReference type="Proteomes" id="UP000006565">
    <property type="component" value="Chromosome"/>
</dbReference>
<keyword evidence="1" id="KW-0812">Transmembrane</keyword>
<keyword evidence="1" id="KW-1133">Transmembrane helix</keyword>
<feature type="transmembrane region" description="Helical" evidence="1">
    <location>
        <begin position="12"/>
        <end position="36"/>
    </location>
</feature>
<proteinExistence type="predicted"/>
<dbReference type="InterPro" id="IPR013373">
    <property type="entry name" value="Flagellin/pilin_N_arc"/>
</dbReference>
<protein>
    <recommendedName>
        <fullName evidence="2">Archaeal Type IV pilin N-terminal domain-containing protein</fullName>
    </recommendedName>
</protein>
<dbReference type="STRING" id="679926.Mpet_2461"/>
<dbReference type="eggNOG" id="arCOG02421">
    <property type="taxonomic scope" value="Archaea"/>
</dbReference>
<organism evidence="3 4">
    <name type="scientific">Methanolacinia petrolearia (strain DSM 11571 / OCM 486 / SEBR 4847)</name>
    <name type="common">Methanoplanus petrolearius</name>
    <dbReference type="NCBI Taxonomy" id="679926"/>
    <lineage>
        <taxon>Archaea</taxon>
        <taxon>Methanobacteriati</taxon>
        <taxon>Methanobacteriota</taxon>
        <taxon>Stenosarchaea group</taxon>
        <taxon>Methanomicrobia</taxon>
        <taxon>Methanomicrobiales</taxon>
        <taxon>Methanomicrobiaceae</taxon>
        <taxon>Methanolacinia</taxon>
    </lineage>
</organism>